<name>A0A5C4T7E2_9BACL</name>
<dbReference type="GO" id="GO:0043565">
    <property type="term" value="F:sequence-specific DNA binding"/>
    <property type="evidence" value="ECO:0007669"/>
    <property type="project" value="InterPro"/>
</dbReference>
<dbReference type="PANTHER" id="PTHR43280">
    <property type="entry name" value="ARAC-FAMILY TRANSCRIPTIONAL REGULATOR"/>
    <property type="match status" value="1"/>
</dbReference>
<dbReference type="OrthoDB" id="9809338at2"/>
<feature type="non-terminal residue" evidence="5">
    <location>
        <position position="1"/>
    </location>
</feature>
<gene>
    <name evidence="5" type="ORF">FE784_18110</name>
</gene>
<keyword evidence="6" id="KW-1185">Reference proteome</keyword>
<feature type="domain" description="HTH araC/xylS-type" evidence="4">
    <location>
        <begin position="1"/>
        <end position="56"/>
    </location>
</feature>
<dbReference type="PANTHER" id="PTHR43280:SF2">
    <property type="entry name" value="HTH-TYPE TRANSCRIPTIONAL REGULATOR EXSA"/>
    <property type="match status" value="1"/>
</dbReference>
<sequence>SEYVKARRLRQACVLLTMSELSVAEIGDSIGLENTSYFCKIFKENKGITPNQYRLQWQRSK</sequence>
<dbReference type="SMART" id="SM00342">
    <property type="entry name" value="HTH_ARAC"/>
    <property type="match status" value="1"/>
</dbReference>
<dbReference type="EMBL" id="VDCQ01000025">
    <property type="protein sequence ID" value="TNJ64765.1"/>
    <property type="molecule type" value="Genomic_DNA"/>
</dbReference>
<dbReference type="InterPro" id="IPR018062">
    <property type="entry name" value="HTH_AraC-typ_CS"/>
</dbReference>
<comment type="caution">
    <text evidence="5">The sequence shown here is derived from an EMBL/GenBank/DDBJ whole genome shotgun (WGS) entry which is preliminary data.</text>
</comment>
<evidence type="ECO:0000256" key="2">
    <source>
        <dbReference type="ARBA" id="ARBA00023125"/>
    </source>
</evidence>
<accession>A0A5C4T7E2</accession>
<dbReference type="AlphaFoldDB" id="A0A5C4T7E2"/>
<dbReference type="Gene3D" id="1.10.10.60">
    <property type="entry name" value="Homeodomain-like"/>
    <property type="match status" value="1"/>
</dbReference>
<proteinExistence type="predicted"/>
<organism evidence="5 6">
    <name type="scientific">Paenibacillus hemerocallicola</name>
    <dbReference type="NCBI Taxonomy" id="1172614"/>
    <lineage>
        <taxon>Bacteria</taxon>
        <taxon>Bacillati</taxon>
        <taxon>Bacillota</taxon>
        <taxon>Bacilli</taxon>
        <taxon>Bacillales</taxon>
        <taxon>Paenibacillaceae</taxon>
        <taxon>Paenibacillus</taxon>
    </lineage>
</organism>
<dbReference type="Pfam" id="PF12833">
    <property type="entry name" value="HTH_18"/>
    <property type="match status" value="1"/>
</dbReference>
<evidence type="ECO:0000256" key="1">
    <source>
        <dbReference type="ARBA" id="ARBA00023015"/>
    </source>
</evidence>
<evidence type="ECO:0000256" key="3">
    <source>
        <dbReference type="ARBA" id="ARBA00023163"/>
    </source>
</evidence>
<reference evidence="5 6" key="1">
    <citation type="submission" date="2019-05" db="EMBL/GenBank/DDBJ databases">
        <title>We sequenced the genome of Paenibacillus hemerocallicola KCTC 33185 for further insight into its adaptation and study the phylogeny of Paenibacillus.</title>
        <authorList>
            <person name="Narsing Rao M.P."/>
        </authorList>
    </citation>
    <scope>NUCLEOTIDE SEQUENCE [LARGE SCALE GENOMIC DNA]</scope>
    <source>
        <strain evidence="5 6">KCTC 33185</strain>
    </source>
</reference>
<keyword evidence="2" id="KW-0238">DNA-binding</keyword>
<protein>
    <submittedName>
        <fullName evidence="5">Helix-turn-helix domain-containing protein</fullName>
    </submittedName>
</protein>
<dbReference type="InterPro" id="IPR009057">
    <property type="entry name" value="Homeodomain-like_sf"/>
</dbReference>
<evidence type="ECO:0000313" key="6">
    <source>
        <dbReference type="Proteomes" id="UP000307943"/>
    </source>
</evidence>
<keyword evidence="1" id="KW-0805">Transcription regulation</keyword>
<dbReference type="InterPro" id="IPR018060">
    <property type="entry name" value="HTH_AraC"/>
</dbReference>
<dbReference type="InterPro" id="IPR020449">
    <property type="entry name" value="Tscrpt_reg_AraC-type_HTH"/>
</dbReference>
<dbReference type="PROSITE" id="PS01124">
    <property type="entry name" value="HTH_ARAC_FAMILY_2"/>
    <property type="match status" value="1"/>
</dbReference>
<keyword evidence="3" id="KW-0804">Transcription</keyword>
<dbReference type="Proteomes" id="UP000307943">
    <property type="component" value="Unassembled WGS sequence"/>
</dbReference>
<dbReference type="SUPFAM" id="SSF46689">
    <property type="entry name" value="Homeodomain-like"/>
    <property type="match status" value="1"/>
</dbReference>
<dbReference type="PRINTS" id="PR00032">
    <property type="entry name" value="HTHARAC"/>
</dbReference>
<evidence type="ECO:0000313" key="5">
    <source>
        <dbReference type="EMBL" id="TNJ64765.1"/>
    </source>
</evidence>
<dbReference type="PROSITE" id="PS00041">
    <property type="entry name" value="HTH_ARAC_FAMILY_1"/>
    <property type="match status" value="1"/>
</dbReference>
<evidence type="ECO:0000259" key="4">
    <source>
        <dbReference type="PROSITE" id="PS01124"/>
    </source>
</evidence>
<dbReference type="GO" id="GO:0003700">
    <property type="term" value="F:DNA-binding transcription factor activity"/>
    <property type="evidence" value="ECO:0007669"/>
    <property type="project" value="InterPro"/>
</dbReference>